<feature type="compositionally biased region" description="Basic and acidic residues" evidence="2">
    <location>
        <begin position="601"/>
        <end position="611"/>
    </location>
</feature>
<feature type="compositionally biased region" description="Low complexity" evidence="2">
    <location>
        <begin position="1148"/>
        <end position="1160"/>
    </location>
</feature>
<dbReference type="Proteomes" id="UP001642409">
    <property type="component" value="Unassembled WGS sequence"/>
</dbReference>
<feature type="region of interest" description="Disordered" evidence="2">
    <location>
        <begin position="1036"/>
        <end position="1160"/>
    </location>
</feature>
<protein>
    <submittedName>
        <fullName evidence="3">MORN_motif</fullName>
    </submittedName>
</protein>
<feature type="compositionally biased region" description="Basic and acidic residues" evidence="2">
    <location>
        <begin position="1051"/>
        <end position="1090"/>
    </location>
</feature>
<dbReference type="Gene3D" id="2.20.110.10">
    <property type="entry name" value="Histone H3 K4-specific methyltransferase SET7/9 N-terminal domain"/>
    <property type="match status" value="1"/>
</dbReference>
<name>A0ABP1HBQ6_9EUKA</name>
<keyword evidence="4" id="KW-1185">Reference proteome</keyword>
<dbReference type="PANTHER" id="PTHR23084">
    <property type="entry name" value="PHOSPHATIDYLINOSITOL-4-PHOSPHATE 5-KINASE RELATED"/>
    <property type="match status" value="1"/>
</dbReference>
<feature type="compositionally biased region" description="Polar residues" evidence="2">
    <location>
        <begin position="629"/>
        <end position="649"/>
    </location>
</feature>
<feature type="region of interest" description="Disordered" evidence="2">
    <location>
        <begin position="597"/>
        <end position="698"/>
    </location>
</feature>
<dbReference type="SUPFAM" id="SSF82185">
    <property type="entry name" value="Histone H3 K4-specific methyltransferase SET7/9 N-terminal domain"/>
    <property type="match status" value="1"/>
</dbReference>
<comment type="caution">
    <text evidence="3">The sequence shown here is derived from an EMBL/GenBank/DDBJ whole genome shotgun (WGS) entry which is preliminary data.</text>
</comment>
<dbReference type="InterPro" id="IPR003409">
    <property type="entry name" value="MORN"/>
</dbReference>
<proteinExistence type="predicted"/>
<keyword evidence="1" id="KW-0677">Repeat</keyword>
<feature type="compositionally biased region" description="Polar residues" evidence="2">
    <location>
        <begin position="612"/>
        <end position="621"/>
    </location>
</feature>
<sequence>MGGDSSSLTTIVTPTYTFTGEVRSNQMSGFGTQHFSDGTVYVGEFEEDKFHGNGSFWDGKETFQGDFKDGKLKVTGNIQKEAVEQFNKMLETHLLKQKEIEKYFEVIGKNDRIEGKLNKKQEIQVNMLQAKECKQTILKQSEYIDPEIFKYIQQLEKQRDDTANKYKQLYEQMTNDQDWYQESIKKLCQKCEMQQNQLKDKIPVKDQKVYDKITKIDDDCKNSEAISTQSKNNSIIKRADENIPHGECSVFFPNGNVLSGYMAGHTITNPVISFKNGDCVVITAEMKIKNHILEILNQYDSLKLNQLSNDQKQFVKVQPENLIINGSTKIYYPNGNVLTGTLQGNSFENVLLTFKNKETVLICQEVRIKNETVFKVINNQFFDQRINFKDDEIPRMQIGLVKTQQKCMISYFNGSSVQGQYSNGLIYDLLIFFKNGDKARLNECIQVNSAVLQALNQKTQYQMTDFDNQTNSKVQVCDTQFLNEHSKYNNSCSVLYSNGNTLIGQLENGTLSNTILKFKNDDVVKILEPITIKSSAAFKLLQSANFDSGLLEEFELNRVSQIEIKSDVHSDVQPQSNTQPSSANVILNMKSVKNLTSKATEQPKEETKTENGEQNINQGNDQKTEKINSDQNAQNQTKEQTKQNLTGEQENCCKTEIENKENSKSEQNPVQMQDDEEKVIKDEKQQQKAPENQQMDQNNCQKAVNEYNDAHKDESQVTTTKSEQTLSCARNNATNAIQSQEQSAETGKLQVPIQNTPLKETDSNLNTQPKHCVQEPQVKQECVNVSDKCTITYNGNSVQGQINGNTIQDLQIIFKNGDKAKLKDVIYISAAVLNILNQKDKFNKSDFSKDINNKVQICNKQFSPVDNCSVLYPNGNILSGQLENIENGILINPILKFKNDDAVEILDSITIKCTCLFKLLQQESYDSRLLYEFEHKKVFEIKIKGDTSTNQCDHRVDCQIAAQKSKPEQDNQDSQQQASIQQKVANNSNQCEKQAKAPEINQISSQPQTEDTKTNQTAIQQEIYLPAPLVPNALEKQKETQDECQTQNDLNNDKQEEIKNQDKILKTDEQNKQSAQEKLEQKQTEEEKVQINKTAENGQSKETQMNVKMEPVKDLKEEKESINEQKGTKVQQQVHEGKLTKQEEDESSSSIQIDVSSSDE</sequence>
<dbReference type="PANTHER" id="PTHR23084:SF263">
    <property type="entry name" value="MORN REPEAT-CONTAINING PROTEIN 1"/>
    <property type="match status" value="1"/>
</dbReference>
<evidence type="ECO:0000256" key="2">
    <source>
        <dbReference type="SAM" id="MobiDB-lite"/>
    </source>
</evidence>
<feature type="compositionally biased region" description="Polar residues" evidence="2">
    <location>
        <begin position="983"/>
        <end position="992"/>
    </location>
</feature>
<evidence type="ECO:0000313" key="4">
    <source>
        <dbReference type="Proteomes" id="UP001642409"/>
    </source>
</evidence>
<reference evidence="3 4" key="1">
    <citation type="submission" date="2024-07" db="EMBL/GenBank/DDBJ databases">
        <authorList>
            <person name="Akdeniz Z."/>
        </authorList>
    </citation>
    <scope>NUCLEOTIDE SEQUENCE [LARGE SCALE GENOMIC DNA]</scope>
</reference>
<feature type="compositionally biased region" description="Basic and acidic residues" evidence="2">
    <location>
        <begin position="651"/>
        <end position="664"/>
    </location>
</feature>
<feature type="compositionally biased region" description="Polar residues" evidence="2">
    <location>
        <begin position="1001"/>
        <end position="1016"/>
    </location>
</feature>
<organism evidence="3 4">
    <name type="scientific">Hexamita inflata</name>
    <dbReference type="NCBI Taxonomy" id="28002"/>
    <lineage>
        <taxon>Eukaryota</taxon>
        <taxon>Metamonada</taxon>
        <taxon>Diplomonadida</taxon>
        <taxon>Hexamitidae</taxon>
        <taxon>Hexamitinae</taxon>
        <taxon>Hexamita</taxon>
    </lineage>
</organism>
<dbReference type="EMBL" id="CAXDID020000023">
    <property type="protein sequence ID" value="CAL5988790.1"/>
    <property type="molecule type" value="Genomic_DNA"/>
</dbReference>
<feature type="compositionally biased region" description="Polar residues" evidence="2">
    <location>
        <begin position="687"/>
        <end position="698"/>
    </location>
</feature>
<feature type="region of interest" description="Disordered" evidence="2">
    <location>
        <begin position="963"/>
        <end position="1016"/>
    </location>
</feature>
<dbReference type="Pfam" id="PF02493">
    <property type="entry name" value="MORN"/>
    <property type="match status" value="2"/>
</dbReference>
<accession>A0ABP1HBQ6</accession>
<feature type="compositionally biased region" description="Low complexity" evidence="2">
    <location>
        <begin position="972"/>
        <end position="982"/>
    </location>
</feature>
<gene>
    <name evidence="3" type="ORF">HINF_LOCUS10542</name>
</gene>
<evidence type="ECO:0000313" key="3">
    <source>
        <dbReference type="EMBL" id="CAL5988790.1"/>
    </source>
</evidence>
<feature type="compositionally biased region" description="Basic and acidic residues" evidence="2">
    <location>
        <begin position="1110"/>
        <end position="1127"/>
    </location>
</feature>
<feature type="compositionally biased region" description="Polar residues" evidence="2">
    <location>
        <begin position="1091"/>
        <end position="1106"/>
    </location>
</feature>
<evidence type="ECO:0000256" key="1">
    <source>
        <dbReference type="ARBA" id="ARBA00022737"/>
    </source>
</evidence>